<name>A0A0S8FT64_UNCW3</name>
<evidence type="ECO:0000313" key="4">
    <source>
        <dbReference type="Proteomes" id="UP000051373"/>
    </source>
</evidence>
<comment type="caution">
    <text evidence="3">The sequence shown here is derived from an EMBL/GenBank/DDBJ whole genome shotgun (WGS) entry which is preliminary data.</text>
</comment>
<feature type="domain" description="Mce/MlaD" evidence="2">
    <location>
        <begin position="33"/>
        <end position="109"/>
    </location>
</feature>
<keyword evidence="1" id="KW-0472">Membrane</keyword>
<sequence length="238" mass="26580">MRESLVGIFVIVGVIIFIALYTWLSGRLSLTNTYDADVYFEDVEGLRVGDPAFVFGIEKGKVKSLKIEGDRVLVVLAMDSDIVLPEDTRFVIRAVSYIGADKYVKVTPGKSDNIPEFYIGMSGSLELEAVVSQLDSLITTFSKIEIPDLNEAVGKLSRDITRNLERLSSVVRHPVARIETLVIRMDSISMLLKGDGTMGKLLQSDELYEEIRETNLALKALITDINENPKKYLQIKVF</sequence>
<keyword evidence="1" id="KW-0812">Transmembrane</keyword>
<dbReference type="STRING" id="1703779.AMJ83_05990"/>
<protein>
    <recommendedName>
        <fullName evidence="2">Mce/MlaD domain-containing protein</fullName>
    </recommendedName>
</protein>
<dbReference type="PANTHER" id="PTHR33371">
    <property type="entry name" value="INTERMEMBRANE PHOSPHOLIPID TRANSPORT SYSTEM BINDING PROTEIN MLAD-RELATED"/>
    <property type="match status" value="1"/>
</dbReference>
<organism evidence="3 4">
    <name type="scientific">candidate division WOR_3 bacterium SM23_42</name>
    <dbReference type="NCBI Taxonomy" id="1703779"/>
    <lineage>
        <taxon>Bacteria</taxon>
        <taxon>Bacteria division WOR-3</taxon>
    </lineage>
</organism>
<dbReference type="InterPro" id="IPR003399">
    <property type="entry name" value="Mce/MlaD"/>
</dbReference>
<dbReference type="Proteomes" id="UP000051373">
    <property type="component" value="Unassembled WGS sequence"/>
</dbReference>
<gene>
    <name evidence="3" type="ORF">AMJ83_05990</name>
</gene>
<dbReference type="Pfam" id="PF02470">
    <property type="entry name" value="MlaD"/>
    <property type="match status" value="1"/>
</dbReference>
<feature type="transmembrane region" description="Helical" evidence="1">
    <location>
        <begin position="6"/>
        <end position="24"/>
    </location>
</feature>
<evidence type="ECO:0000259" key="2">
    <source>
        <dbReference type="Pfam" id="PF02470"/>
    </source>
</evidence>
<evidence type="ECO:0000256" key="1">
    <source>
        <dbReference type="SAM" id="Phobius"/>
    </source>
</evidence>
<reference evidence="3 4" key="1">
    <citation type="journal article" date="2015" name="Microbiome">
        <title>Genomic resolution of linkages in carbon, nitrogen, and sulfur cycling among widespread estuary sediment bacteria.</title>
        <authorList>
            <person name="Baker B.J."/>
            <person name="Lazar C.S."/>
            <person name="Teske A.P."/>
            <person name="Dick G.J."/>
        </authorList>
    </citation>
    <scope>NUCLEOTIDE SEQUENCE [LARGE SCALE GENOMIC DNA]</scope>
    <source>
        <strain evidence="3">SM23_42</strain>
    </source>
</reference>
<evidence type="ECO:0000313" key="3">
    <source>
        <dbReference type="EMBL" id="KPK63742.1"/>
    </source>
</evidence>
<dbReference type="PANTHER" id="PTHR33371:SF4">
    <property type="entry name" value="INTERMEMBRANE PHOSPHOLIPID TRANSPORT SYSTEM BINDING PROTEIN MLAD"/>
    <property type="match status" value="1"/>
</dbReference>
<keyword evidence="1" id="KW-1133">Transmembrane helix</keyword>
<proteinExistence type="predicted"/>
<dbReference type="InterPro" id="IPR052336">
    <property type="entry name" value="MlaD_Phospholipid_Transporter"/>
</dbReference>
<dbReference type="EMBL" id="LJUJ01000009">
    <property type="protein sequence ID" value="KPK63742.1"/>
    <property type="molecule type" value="Genomic_DNA"/>
</dbReference>
<dbReference type="AlphaFoldDB" id="A0A0S8FT64"/>
<accession>A0A0S8FT64</accession>